<organism evidence="1">
    <name type="scientific">Arundo donax</name>
    <name type="common">Giant reed</name>
    <name type="synonym">Donax arundinaceus</name>
    <dbReference type="NCBI Taxonomy" id="35708"/>
    <lineage>
        <taxon>Eukaryota</taxon>
        <taxon>Viridiplantae</taxon>
        <taxon>Streptophyta</taxon>
        <taxon>Embryophyta</taxon>
        <taxon>Tracheophyta</taxon>
        <taxon>Spermatophyta</taxon>
        <taxon>Magnoliopsida</taxon>
        <taxon>Liliopsida</taxon>
        <taxon>Poales</taxon>
        <taxon>Poaceae</taxon>
        <taxon>PACMAD clade</taxon>
        <taxon>Arundinoideae</taxon>
        <taxon>Arundineae</taxon>
        <taxon>Arundo</taxon>
    </lineage>
</organism>
<dbReference type="AlphaFoldDB" id="A0A0A8Z6I5"/>
<evidence type="ECO:0000313" key="1">
    <source>
        <dbReference type="EMBL" id="JAD33283.1"/>
    </source>
</evidence>
<protein>
    <submittedName>
        <fullName evidence="1">Uncharacterized protein</fullName>
    </submittedName>
</protein>
<reference evidence="1" key="1">
    <citation type="submission" date="2014-09" db="EMBL/GenBank/DDBJ databases">
        <authorList>
            <person name="Magalhaes I.L.F."/>
            <person name="Oliveira U."/>
            <person name="Santos F.R."/>
            <person name="Vidigal T.H.D.A."/>
            <person name="Brescovit A.D."/>
            <person name="Santos A.J."/>
        </authorList>
    </citation>
    <scope>NUCLEOTIDE SEQUENCE</scope>
    <source>
        <tissue evidence="1">Shoot tissue taken approximately 20 cm above the soil surface</tissue>
    </source>
</reference>
<sequence>MIDRFLDTLCVLATVKVNSLRIKGGNEVHP</sequence>
<accession>A0A0A8Z6I5</accession>
<name>A0A0A8Z6I5_ARUDO</name>
<proteinExistence type="predicted"/>
<dbReference type="EMBL" id="GBRH01264612">
    <property type="protein sequence ID" value="JAD33283.1"/>
    <property type="molecule type" value="Transcribed_RNA"/>
</dbReference>
<reference evidence="1" key="2">
    <citation type="journal article" date="2015" name="Data Brief">
        <title>Shoot transcriptome of the giant reed, Arundo donax.</title>
        <authorList>
            <person name="Barrero R.A."/>
            <person name="Guerrero F.D."/>
            <person name="Moolhuijzen P."/>
            <person name="Goolsby J.A."/>
            <person name="Tidwell J."/>
            <person name="Bellgard S.E."/>
            <person name="Bellgard M.I."/>
        </authorList>
    </citation>
    <scope>NUCLEOTIDE SEQUENCE</scope>
    <source>
        <tissue evidence="1">Shoot tissue taken approximately 20 cm above the soil surface</tissue>
    </source>
</reference>